<accession>A0AB34K193</accession>
<feature type="region of interest" description="Disordered" evidence="11">
    <location>
        <begin position="611"/>
        <end position="636"/>
    </location>
</feature>
<dbReference type="InterPro" id="IPR040017">
    <property type="entry name" value="XPOT"/>
</dbReference>
<evidence type="ECO:0000259" key="12">
    <source>
        <dbReference type="Pfam" id="PF08389"/>
    </source>
</evidence>
<evidence type="ECO:0000259" key="13">
    <source>
        <dbReference type="Pfam" id="PF19282"/>
    </source>
</evidence>
<evidence type="ECO:0000256" key="8">
    <source>
        <dbReference type="ARBA" id="ARBA00029784"/>
    </source>
</evidence>
<evidence type="ECO:0000256" key="7">
    <source>
        <dbReference type="ARBA" id="ARBA00023242"/>
    </source>
</evidence>
<dbReference type="Pfam" id="PF19282">
    <property type="entry name" value="Exportin-T"/>
    <property type="match status" value="1"/>
</dbReference>
<protein>
    <recommendedName>
        <fullName evidence="2 10">Exportin-T</fullName>
    </recommendedName>
    <alternativeName>
        <fullName evidence="8 10">Exportin(tRNA)</fullName>
    </alternativeName>
    <alternativeName>
        <fullName evidence="9 10">tRNA exportin</fullName>
    </alternativeName>
</protein>
<proteinExistence type="inferred from homology"/>
<dbReference type="PANTHER" id="PTHR15952">
    <property type="entry name" value="EXPORTIN-T/LOS1"/>
    <property type="match status" value="1"/>
</dbReference>
<dbReference type="GO" id="GO:0071528">
    <property type="term" value="P:tRNA re-export from nucleus"/>
    <property type="evidence" value="ECO:0007669"/>
    <property type="project" value="UniProtKB-UniRule"/>
</dbReference>
<evidence type="ECO:0000256" key="5">
    <source>
        <dbReference type="ARBA" id="ARBA00022555"/>
    </source>
</evidence>
<dbReference type="AlphaFoldDB" id="A0AB34K193"/>
<dbReference type="InterPro" id="IPR011989">
    <property type="entry name" value="ARM-like"/>
</dbReference>
<dbReference type="Pfam" id="PF08389">
    <property type="entry name" value="Xpo1"/>
    <property type="match status" value="1"/>
</dbReference>
<sequence length="1028" mass="113190">MPPSELDAHLAEFERAVLLSFEAEPSSLRSAATASLEQLKQSGHGWSFCMQAFAACSDDRARFWCVQAVVDVVKSRYSSLNDEEKQTLRGMLLAWVQSKNEGQADEPVYIKNKVAQLIVAVMAHDYPQHWPQVFPQLLGMLWNGAFCIDMFLRVMHAIQEDIVSSEGSGYNPEVATRVKDGMRENCLPQVADAWYSILQYYYSSAPSLCAMCLNTLSHFISWIDITLVANARFMGLLVPFMHNAALHDGACACLTEIVIKRMDASLKMEHLARLQMINLLSDAASSGVTLSEKFSALASALALEILDCWDRLSSRTPASPELASQAAEGVVRVMPLVLMCLEWSDLEAAQGTLGFLHSYVGRLRKLAASPKELEAHEPHLRRLLLALANKSLYPEEYNFDEEDEEDEKAFLDFRREISTLFKGVARVHLGLAQDFVRNTLQSTLAPSEGVPWRHLEVAMWLLYTLGEGLPDAAIREKDGFFRDMMVKLLQSSASSYPQQECPPPCPTPTPWLPTAPLARTLHFLLHAVQLLYLDTVVRFYRFFLVHTDYLPSVLWSFLDHRGLSNTNATVRARASYLLLRFVKQTIKSANASFVDVATHLIDLLQQQPPPLDELSAPPSPSSSSTGAPHAAPSREGPALSASEQLCLFETCGLLLGAGLAPADLVAEMAASLLAPPVRNLSRLCSLAAAPPPVADERAAAAAQQIAAVAVLSKGFTALGEEQRPLRDSFSRATQLALAALGPYGDSRELRAKALMLLHRMVETLDQRVVELFAPAVPQLLSSAEPREVEELVTLLNQLVLKFRGKIYTPLSRIVAPLSAALFAHLAALDVAIANSSSAAVAVSGPQSDEVRERQGLLRSFYSFVHSLVHSELTAVLSAPEFSIHMAPSMQALARGSIEGPDLQIQRQCFVTMQRLVEQWGGSDAGSFPGFNSYILQEMLPLCFQAPAQAHFDLKDAASHQLLEAIASFQISMLTKLGSEFMSYMCEVQLPSLGAPAELVNEYARILAERDVYRLRDYLRQQLAAGRSL</sequence>
<dbReference type="InterPro" id="IPR045546">
    <property type="entry name" value="Exportin-T_C"/>
</dbReference>
<comment type="subcellular location">
    <subcellularLocation>
        <location evidence="1 10">Cytoplasm</location>
    </subcellularLocation>
    <subcellularLocation>
        <location evidence="10">Nucleus</location>
    </subcellularLocation>
    <text evidence="10">Shuttles between the nucleus and the cytoplasm.</text>
</comment>
<dbReference type="GO" id="GO:0005737">
    <property type="term" value="C:cytoplasm"/>
    <property type="evidence" value="ECO:0007669"/>
    <property type="project" value="UniProtKB-SubCell"/>
</dbReference>
<feature type="domain" description="Exportin-T C-terminal" evidence="13">
    <location>
        <begin position="324"/>
        <end position="1022"/>
    </location>
</feature>
<dbReference type="GO" id="GO:0000049">
    <property type="term" value="F:tRNA binding"/>
    <property type="evidence" value="ECO:0007669"/>
    <property type="project" value="UniProtKB-UniRule"/>
</dbReference>
<feature type="compositionally biased region" description="Low complexity" evidence="11">
    <location>
        <begin position="612"/>
        <end position="633"/>
    </location>
</feature>
<dbReference type="SUPFAM" id="SSF48371">
    <property type="entry name" value="ARM repeat"/>
    <property type="match status" value="1"/>
</dbReference>
<dbReference type="GO" id="GO:0005643">
    <property type="term" value="C:nuclear pore"/>
    <property type="evidence" value="ECO:0007669"/>
    <property type="project" value="TreeGrafter"/>
</dbReference>
<evidence type="ECO:0000256" key="10">
    <source>
        <dbReference type="RuleBase" id="RU366037"/>
    </source>
</evidence>
<reference evidence="14 15" key="1">
    <citation type="journal article" date="2024" name="Science">
        <title>Giant polyketide synthase enzymes in the biosynthesis of giant marine polyether toxins.</title>
        <authorList>
            <person name="Fallon T.R."/>
            <person name="Shende V.V."/>
            <person name="Wierzbicki I.H."/>
            <person name="Pendleton A.L."/>
            <person name="Watervoot N.F."/>
            <person name="Auber R.P."/>
            <person name="Gonzalez D.J."/>
            <person name="Wisecaver J.H."/>
            <person name="Moore B.S."/>
        </authorList>
    </citation>
    <scope>NUCLEOTIDE SEQUENCE [LARGE SCALE GENOMIC DNA]</scope>
    <source>
        <strain evidence="14 15">12B1</strain>
    </source>
</reference>
<dbReference type="Gene3D" id="1.25.10.10">
    <property type="entry name" value="Leucine-rich Repeat Variant"/>
    <property type="match status" value="2"/>
</dbReference>
<evidence type="ECO:0000256" key="4">
    <source>
        <dbReference type="ARBA" id="ARBA00022490"/>
    </source>
</evidence>
<dbReference type="GO" id="GO:0016363">
    <property type="term" value="C:nuclear matrix"/>
    <property type="evidence" value="ECO:0007669"/>
    <property type="project" value="TreeGrafter"/>
</dbReference>
<evidence type="ECO:0000256" key="3">
    <source>
        <dbReference type="ARBA" id="ARBA00022448"/>
    </source>
</evidence>
<dbReference type="InterPro" id="IPR013598">
    <property type="entry name" value="Exportin-1/Importin-b-like"/>
</dbReference>
<dbReference type="EMBL" id="JBGBPQ010000003">
    <property type="protein sequence ID" value="KAL1526877.1"/>
    <property type="molecule type" value="Genomic_DNA"/>
</dbReference>
<organism evidence="14 15">
    <name type="scientific">Prymnesium parvum</name>
    <name type="common">Toxic golden alga</name>
    <dbReference type="NCBI Taxonomy" id="97485"/>
    <lineage>
        <taxon>Eukaryota</taxon>
        <taxon>Haptista</taxon>
        <taxon>Haptophyta</taxon>
        <taxon>Prymnesiophyceae</taxon>
        <taxon>Prymnesiales</taxon>
        <taxon>Prymnesiaceae</taxon>
        <taxon>Prymnesium</taxon>
    </lineage>
</organism>
<dbReference type="GO" id="GO:0031267">
    <property type="term" value="F:small GTPase binding"/>
    <property type="evidence" value="ECO:0007669"/>
    <property type="project" value="InterPro"/>
</dbReference>
<gene>
    <name evidence="14" type="ORF">AB1Y20_015568</name>
</gene>
<dbReference type="PANTHER" id="PTHR15952:SF11">
    <property type="entry name" value="EXPORTIN-T"/>
    <property type="match status" value="1"/>
</dbReference>
<keyword evidence="5 10" id="KW-0820">tRNA-binding</keyword>
<evidence type="ECO:0000256" key="11">
    <source>
        <dbReference type="SAM" id="MobiDB-lite"/>
    </source>
</evidence>
<evidence type="ECO:0000256" key="6">
    <source>
        <dbReference type="ARBA" id="ARBA00022884"/>
    </source>
</evidence>
<keyword evidence="3 10" id="KW-0813">Transport</keyword>
<keyword evidence="7 10" id="KW-0539">Nucleus</keyword>
<evidence type="ECO:0000313" key="15">
    <source>
        <dbReference type="Proteomes" id="UP001515480"/>
    </source>
</evidence>
<dbReference type="InterPro" id="IPR016024">
    <property type="entry name" value="ARM-type_fold"/>
</dbReference>
<evidence type="ECO:0000256" key="9">
    <source>
        <dbReference type="ARBA" id="ARBA00032199"/>
    </source>
</evidence>
<keyword evidence="15" id="KW-1185">Reference proteome</keyword>
<evidence type="ECO:0000256" key="2">
    <source>
        <dbReference type="ARBA" id="ARBA00018928"/>
    </source>
</evidence>
<dbReference type="Proteomes" id="UP001515480">
    <property type="component" value="Unassembled WGS sequence"/>
</dbReference>
<evidence type="ECO:0000256" key="1">
    <source>
        <dbReference type="ARBA" id="ARBA00004496"/>
    </source>
</evidence>
<keyword evidence="6 10" id="KW-0694">RNA-binding</keyword>
<comment type="function">
    <text evidence="10">tRNA nucleus export receptor which facilitates tRNA translocation across the nuclear pore complex.</text>
</comment>
<comment type="caution">
    <text evidence="14">The sequence shown here is derived from an EMBL/GenBank/DDBJ whole genome shotgun (WGS) entry which is preliminary data.</text>
</comment>
<name>A0AB34K193_PRYPA</name>
<keyword evidence="4 10" id="KW-0963">Cytoplasm</keyword>
<comment type="similarity">
    <text evidence="10">Belongs to the exportin family.</text>
</comment>
<feature type="domain" description="Exportin-1/Importin-beta-like" evidence="12">
    <location>
        <begin position="108"/>
        <end position="254"/>
    </location>
</feature>
<evidence type="ECO:0000313" key="14">
    <source>
        <dbReference type="EMBL" id="KAL1526877.1"/>
    </source>
</evidence>